<gene>
    <name evidence="1" type="ORF">AVEN_203220_1</name>
</gene>
<sequence length="88" mass="9829">MCIFCVEKAISTVHQDVCTIWQCTLYNSEEHECDLPPSIFPKNRSDLVSTNLELIECGAKSVPCVCPVPEEIVQNGGHKLQIPRDSKL</sequence>
<dbReference type="AlphaFoldDB" id="A0A4Y2F110"/>
<proteinExistence type="predicted"/>
<accession>A0A4Y2F110</accession>
<organism evidence="1 2">
    <name type="scientific">Araneus ventricosus</name>
    <name type="common">Orbweaver spider</name>
    <name type="synonym">Epeira ventricosa</name>
    <dbReference type="NCBI Taxonomy" id="182803"/>
    <lineage>
        <taxon>Eukaryota</taxon>
        <taxon>Metazoa</taxon>
        <taxon>Ecdysozoa</taxon>
        <taxon>Arthropoda</taxon>
        <taxon>Chelicerata</taxon>
        <taxon>Arachnida</taxon>
        <taxon>Araneae</taxon>
        <taxon>Araneomorphae</taxon>
        <taxon>Entelegynae</taxon>
        <taxon>Araneoidea</taxon>
        <taxon>Araneidae</taxon>
        <taxon>Araneus</taxon>
    </lineage>
</organism>
<dbReference type="EMBL" id="BGPR01000774">
    <property type="protein sequence ID" value="GBM35053.1"/>
    <property type="molecule type" value="Genomic_DNA"/>
</dbReference>
<protein>
    <submittedName>
        <fullName evidence="1">Uncharacterized protein</fullName>
    </submittedName>
</protein>
<dbReference type="Proteomes" id="UP000499080">
    <property type="component" value="Unassembled WGS sequence"/>
</dbReference>
<name>A0A4Y2F110_ARAVE</name>
<keyword evidence="2" id="KW-1185">Reference proteome</keyword>
<evidence type="ECO:0000313" key="1">
    <source>
        <dbReference type="EMBL" id="GBM35053.1"/>
    </source>
</evidence>
<evidence type="ECO:0000313" key="2">
    <source>
        <dbReference type="Proteomes" id="UP000499080"/>
    </source>
</evidence>
<reference evidence="1 2" key="1">
    <citation type="journal article" date="2019" name="Sci. Rep.">
        <title>Orb-weaving spider Araneus ventricosus genome elucidates the spidroin gene catalogue.</title>
        <authorList>
            <person name="Kono N."/>
            <person name="Nakamura H."/>
            <person name="Ohtoshi R."/>
            <person name="Moran D.A.P."/>
            <person name="Shinohara A."/>
            <person name="Yoshida Y."/>
            <person name="Fujiwara M."/>
            <person name="Mori M."/>
            <person name="Tomita M."/>
            <person name="Arakawa K."/>
        </authorList>
    </citation>
    <scope>NUCLEOTIDE SEQUENCE [LARGE SCALE GENOMIC DNA]</scope>
</reference>
<comment type="caution">
    <text evidence="1">The sequence shown here is derived from an EMBL/GenBank/DDBJ whole genome shotgun (WGS) entry which is preliminary data.</text>
</comment>